<sequence>MWQINDEIGFFKNALKGGFANAKDLFYSIDDKYLAYIPKEIKQNIPTLQSRNALIGNYTETWCQKLLAPMARKFNLYAVNGVVCEELGLIKSSRADLAFCTTNEINQQAKNIKLIFEIKMSIVNNYQLNDNNVIFIGDYKTHKAHPSLTRSDSVLKAIGKAINIRVSSESARSVPIVILGNTHISNNYLNKIDHLGQYGVLQKIISLNSAIDSIKNSPLEYFETPQNINALEKILEYILKQNFYYFSAMLDKKKLGEIIQKSANFENEIQIAEYFLKKLKEVR</sequence>
<dbReference type="AlphaFoldDB" id="A0A381EKX4"/>
<evidence type="ECO:0000313" key="2">
    <source>
        <dbReference type="Proteomes" id="UP000254161"/>
    </source>
</evidence>
<proteinExistence type="predicted"/>
<dbReference type="Proteomes" id="UP000254161">
    <property type="component" value="Unassembled WGS sequence"/>
</dbReference>
<dbReference type="EMBL" id="UFUZ01000001">
    <property type="protein sequence ID" value="SUX27572.1"/>
    <property type="molecule type" value="Genomic_DNA"/>
</dbReference>
<reference evidence="1 2" key="1">
    <citation type="submission" date="2018-06" db="EMBL/GenBank/DDBJ databases">
        <authorList>
            <consortium name="Pathogen Informatics"/>
            <person name="Doyle S."/>
        </authorList>
    </citation>
    <scope>NUCLEOTIDE SEQUENCE [LARGE SCALE GENOMIC DNA]</scope>
    <source>
        <strain evidence="1 2">NCTC12264</strain>
    </source>
</reference>
<protein>
    <submittedName>
        <fullName evidence="1">Uncharacterized protein</fullName>
    </submittedName>
</protein>
<dbReference type="RefSeq" id="WP_115631119.1">
    <property type="nucleotide sequence ID" value="NZ_JANKIU010000046.1"/>
</dbReference>
<accession>A0A381EKX4</accession>
<evidence type="ECO:0000313" key="1">
    <source>
        <dbReference type="EMBL" id="SUX27572.1"/>
    </source>
</evidence>
<organism evidence="1 2">
    <name type="scientific">Campylobacter upsaliensis</name>
    <dbReference type="NCBI Taxonomy" id="28080"/>
    <lineage>
        <taxon>Bacteria</taxon>
        <taxon>Pseudomonadati</taxon>
        <taxon>Campylobacterota</taxon>
        <taxon>Epsilonproteobacteria</taxon>
        <taxon>Campylobacterales</taxon>
        <taxon>Campylobacteraceae</taxon>
        <taxon>Campylobacter</taxon>
    </lineage>
</organism>
<name>A0A381EKX4_CAMUP</name>
<gene>
    <name evidence="1" type="ORF">NCTC12264_01826</name>
</gene>